<evidence type="ECO:0000256" key="4">
    <source>
        <dbReference type="ARBA" id="ARBA00022670"/>
    </source>
</evidence>
<accession>A0AAV4X922</accession>
<feature type="domain" description="Peptidase M14" evidence="12">
    <location>
        <begin position="491"/>
        <end position="785"/>
    </location>
</feature>
<dbReference type="PANTHER" id="PTHR11532">
    <property type="entry name" value="PROTEASE M14 CARBOXYPEPTIDASE"/>
    <property type="match status" value="1"/>
</dbReference>
<dbReference type="Pfam" id="PF13620">
    <property type="entry name" value="CarboxypepD_reg"/>
    <property type="match status" value="3"/>
</dbReference>
<dbReference type="InterPro" id="IPR057247">
    <property type="entry name" value="CARBOXYPEPT_ZN_2"/>
</dbReference>
<dbReference type="GO" id="GO:0004181">
    <property type="term" value="F:metallocarboxypeptidase activity"/>
    <property type="evidence" value="ECO:0007669"/>
    <property type="project" value="InterPro"/>
</dbReference>
<feature type="active site" description="Proton donor/acceptor" evidence="9">
    <location>
        <position position="755"/>
    </location>
</feature>
<feature type="domain" description="Peptidase M14" evidence="12">
    <location>
        <begin position="1238"/>
        <end position="1512"/>
    </location>
</feature>
<organism evidence="13 14">
    <name type="scientific">Caerostris extrusa</name>
    <name type="common">Bark spider</name>
    <name type="synonym">Caerostris bankana</name>
    <dbReference type="NCBI Taxonomy" id="172846"/>
    <lineage>
        <taxon>Eukaryota</taxon>
        <taxon>Metazoa</taxon>
        <taxon>Ecdysozoa</taxon>
        <taxon>Arthropoda</taxon>
        <taxon>Chelicerata</taxon>
        <taxon>Arachnida</taxon>
        <taxon>Araneae</taxon>
        <taxon>Araneomorphae</taxon>
        <taxon>Entelegynae</taxon>
        <taxon>Araneoidea</taxon>
        <taxon>Araneidae</taxon>
        <taxon>Caerostris</taxon>
    </lineage>
</organism>
<feature type="active site" description="Proton donor/acceptor" evidence="9">
    <location>
        <position position="311"/>
    </location>
</feature>
<sequence>MAATRCNRWSEYCMLFIIFYLFFFSAIVCNGANQTSSEESEVWNETQYHHYHELKALLFKLAQDFTSLANVYSIGQSVERRDLYVIRITSNVSDNKPMFKYVANMHGNEVVGRELILHLAHYLLHNYGKDERVTQLVDTIDIHLMPSANPDGFEAATEGDCDGSKRPSGRENANGKDLNRDFPDQFSLVDKNNMTGGRQPETVNLMTWIVSNPFVLSANLHAGAVVASYPFDDSLFHKIQGYKSASPDDKLFQHLAHVYANTHTTMHKGNVCQDDDFTGGITNGAEWYDVPGKGMQDFNYVYSNCLEITLELSCCKYPKSANLSGEWDKNKEALLSYMEQIHIGIKGRVVDFSTKQGIEQVFIRVSGIDHNITTTKAGYYWRLLLPGLYNVEFSSYGYLSQTKLVIVKEGNVEEINVELHPDIVSTSDSTSSIGTTTSTISNESSSSTKSVLSTTQFSVAETSTGNQFTTVASNPKETNTEDDIMLKLEFKHHHYEDMVAILKNVTKKCPDITRLHSIGRTVENKELYVLEMSDNPGIHEPGEPEFKYVANMHGNEVVGREMLLYLAQYFCNHYEKDPKIKNLLDNTRIHLMPSMNPDGYEKSKVGDFDGLTGRENANNVDLNRNFPDQYFTTSENSVLQPETRAMITWILSEPFVLSANLHGGSLVANYPFDDNAANKDGIYSKSPDDEVFRRLATIYSNAHPTMHLGQPCGGQGKLNESFPGGITNGASWYSVSGGMQDWNYLHSNCFELTLELGCYKYPYARDLPKYWEANKEPLITLIEQVHSGVHGFVLDKNGNGISNASIHVVGIDHDVVSAHFGDYWRLLSLGNYVIMASAHGYSRSTKNVVIPADIRGIEVNFTLDNQFFDWLQKEDFDILDNIDDRYLNNFELHDALSTLLAENPSLVKPMANFGRNGEKALNFIIISSEVDNSDHKMKIAVIGGLHNNQPAGREICVRLARHLVEGYRRNDPDITKLLKNVAIHIIPSVDNRRFENSHNSMDSELDFADKFGEEYDGVFGPVEGLKSNLNSYHYSSLISIEGGGLEMSFPYSIAENDNHQDADIFKYLSRTFVAHHQLLSKGTMCDERNSSNLVDQGKNSLLSYAYENHGTVSMAAHISCCNRPESNELPQLWVNNLQPVMHFLQASSKVCLHNSIYGHIRNRTGFPLKDASLYLLDNKRVIPLEKKNAFFAVSLASGSYELFISCPHHENVTKSVVVNEGELFKLDVVLDPMISEIQFHDDSLIGKAFQLIAKSYPTFTKLFSIGKSKGNKDLWVLQISGNYDESTVPAVRFVAGLNGYEPIATETLIQLAGHLVSLYRKDTTITDIIDKTVIYIAPLLDPDSSTTSHKYDCDLTKKPDNAFNRNFEVAKLSSIPEIKIIKEWISSYPTTLSVALYGGAEVVAYPFQEAISMPKDDENVFIQLAKIYSASHPTMHNGQFTCMSNNYDFSNGITKASSLHSHKGSYLDYNYYTTQGYDLAIYIGCCSFVKPEEMAKIWLNNKKPLLNLIKQARNGISGSVKSAIDKPLPHAQITVRGFSKSFTSDIKGFYHILLFSGEYVVMVSADGYLPLTKIVHVYPGEATVVDFKLKSDNRIVGIPRNSFFMILGSIALLLLVTLLCICSTMMYKRRREYAFHKLDQGQCLFDEDYMHGALRSNSEKGLLKTTEYCDDTSSEDELYNTYAWKNGRQKQKKGSWIHNILIAVYDKLQKIIFAIYIDLPSGMLHMLSGMI</sequence>
<dbReference type="PROSITE" id="PS00132">
    <property type="entry name" value="CARBOXYPEPT_ZN_1"/>
    <property type="match status" value="2"/>
</dbReference>
<dbReference type="SMART" id="SM00631">
    <property type="entry name" value="Zn_pept"/>
    <property type="match status" value="3"/>
</dbReference>
<evidence type="ECO:0000256" key="2">
    <source>
        <dbReference type="ARBA" id="ARBA00005988"/>
    </source>
</evidence>
<dbReference type="InterPro" id="IPR050753">
    <property type="entry name" value="Peptidase_M14_domain"/>
</dbReference>
<keyword evidence="5" id="KW-0479">Metal-binding</keyword>
<dbReference type="FunFam" id="3.40.630.10:FF:000020">
    <property type="entry name" value="Carboxypeptidase D"/>
    <property type="match status" value="2"/>
</dbReference>
<dbReference type="PANTHER" id="PTHR11532:SF62">
    <property type="entry name" value="CARBOXYPEPTIDASE D"/>
    <property type="match status" value="1"/>
</dbReference>
<dbReference type="GO" id="GO:0008270">
    <property type="term" value="F:zinc ion binding"/>
    <property type="evidence" value="ECO:0007669"/>
    <property type="project" value="InterPro"/>
</dbReference>
<dbReference type="InterPro" id="IPR000834">
    <property type="entry name" value="Peptidase_M14"/>
</dbReference>
<keyword evidence="6" id="KW-0378">Hydrolase</keyword>
<comment type="cofactor">
    <cofactor evidence="1">
        <name>Zn(2+)</name>
        <dbReference type="ChEBI" id="CHEBI:29105"/>
    </cofactor>
</comment>
<dbReference type="Proteomes" id="UP001054945">
    <property type="component" value="Unassembled WGS sequence"/>
</dbReference>
<protein>
    <submittedName>
        <fullName evidence="13">Carboxypeptidase D</fullName>
    </submittedName>
</protein>
<dbReference type="Gene3D" id="3.40.630.10">
    <property type="entry name" value="Zn peptidases"/>
    <property type="match status" value="4"/>
</dbReference>
<feature type="domain" description="Peptidase M14" evidence="12">
    <location>
        <begin position="47"/>
        <end position="341"/>
    </location>
</feature>
<proteinExistence type="inferred from homology"/>
<feature type="transmembrane region" description="Helical" evidence="11">
    <location>
        <begin position="1603"/>
        <end position="1627"/>
    </location>
</feature>
<comment type="caution">
    <text evidence="13">The sequence shown here is derived from an EMBL/GenBank/DDBJ whole genome shotgun (WGS) entry which is preliminary data.</text>
</comment>
<evidence type="ECO:0000256" key="3">
    <source>
        <dbReference type="ARBA" id="ARBA00022645"/>
    </source>
</evidence>
<name>A0AAV4X922_CAEEX</name>
<evidence type="ECO:0000256" key="9">
    <source>
        <dbReference type="PROSITE-ProRule" id="PRU01379"/>
    </source>
</evidence>
<dbReference type="Gene3D" id="2.60.40.1120">
    <property type="entry name" value="Carboxypeptidase-like, regulatory domain"/>
    <property type="match status" value="4"/>
</dbReference>
<comment type="similarity">
    <text evidence="2 9">Belongs to the peptidase M14 family.</text>
</comment>
<evidence type="ECO:0000259" key="12">
    <source>
        <dbReference type="PROSITE" id="PS52035"/>
    </source>
</evidence>
<dbReference type="Pfam" id="PF00246">
    <property type="entry name" value="Peptidase_M14"/>
    <property type="match status" value="4"/>
</dbReference>
<feature type="transmembrane region" description="Helical" evidence="11">
    <location>
        <begin position="12"/>
        <end position="28"/>
    </location>
</feature>
<keyword evidence="3 13" id="KW-0121">Carboxypeptidase</keyword>
<keyword evidence="11" id="KW-0812">Transmembrane</keyword>
<dbReference type="GO" id="GO:0005615">
    <property type="term" value="C:extracellular space"/>
    <property type="evidence" value="ECO:0007669"/>
    <property type="project" value="TreeGrafter"/>
</dbReference>
<evidence type="ECO:0000256" key="6">
    <source>
        <dbReference type="ARBA" id="ARBA00022801"/>
    </source>
</evidence>
<dbReference type="InterPro" id="IPR008969">
    <property type="entry name" value="CarboxyPept-like_regulatory"/>
</dbReference>
<dbReference type="PROSITE" id="PS52035">
    <property type="entry name" value="PEPTIDASE_M14"/>
    <property type="match status" value="4"/>
</dbReference>
<dbReference type="GO" id="GO:0016485">
    <property type="term" value="P:protein processing"/>
    <property type="evidence" value="ECO:0007669"/>
    <property type="project" value="TreeGrafter"/>
</dbReference>
<feature type="compositionally biased region" description="Basic and acidic residues" evidence="10">
    <location>
        <begin position="162"/>
        <end position="182"/>
    </location>
</feature>
<feature type="region of interest" description="Disordered" evidence="10">
    <location>
        <begin position="151"/>
        <end position="182"/>
    </location>
</feature>
<keyword evidence="11" id="KW-1133">Transmembrane helix</keyword>
<keyword evidence="4" id="KW-0645">Protease</keyword>
<dbReference type="PRINTS" id="PR00765">
    <property type="entry name" value="CRBOXYPTASEA"/>
</dbReference>
<keyword evidence="11" id="KW-0472">Membrane</keyword>
<dbReference type="PROSITE" id="PS00133">
    <property type="entry name" value="CARBOXYPEPT_ZN_2"/>
    <property type="match status" value="2"/>
</dbReference>
<dbReference type="InterPro" id="IPR057246">
    <property type="entry name" value="CARBOXYPEPT_ZN_1"/>
</dbReference>
<evidence type="ECO:0000256" key="11">
    <source>
        <dbReference type="SAM" id="Phobius"/>
    </source>
</evidence>
<evidence type="ECO:0000256" key="8">
    <source>
        <dbReference type="ARBA" id="ARBA00023180"/>
    </source>
</evidence>
<dbReference type="SUPFAM" id="SSF49464">
    <property type="entry name" value="Carboxypeptidase regulatory domain-like"/>
    <property type="match status" value="4"/>
</dbReference>
<dbReference type="GO" id="GO:0006518">
    <property type="term" value="P:peptide metabolic process"/>
    <property type="evidence" value="ECO:0007669"/>
    <property type="project" value="TreeGrafter"/>
</dbReference>
<evidence type="ECO:0000313" key="13">
    <source>
        <dbReference type="EMBL" id="GIY90389.1"/>
    </source>
</evidence>
<dbReference type="CDD" id="cd11308">
    <property type="entry name" value="Peptidase_M14NE-CP-C_like"/>
    <property type="match status" value="3"/>
</dbReference>
<keyword evidence="7" id="KW-0862">Zinc</keyword>
<feature type="domain" description="Peptidase M14" evidence="12">
    <location>
        <begin position="885"/>
        <end position="1147"/>
    </location>
</feature>
<gene>
    <name evidence="13" type="primary">Cpd</name>
    <name evidence="13" type="ORF">CEXT_552001</name>
</gene>
<evidence type="ECO:0000313" key="14">
    <source>
        <dbReference type="Proteomes" id="UP001054945"/>
    </source>
</evidence>
<dbReference type="CDD" id="cd03858">
    <property type="entry name" value="M14_CP_N-E_like"/>
    <property type="match status" value="1"/>
</dbReference>
<dbReference type="EMBL" id="BPLR01017318">
    <property type="protein sequence ID" value="GIY90389.1"/>
    <property type="molecule type" value="Genomic_DNA"/>
</dbReference>
<dbReference type="SUPFAM" id="SSF53187">
    <property type="entry name" value="Zn-dependent exopeptidases"/>
    <property type="match status" value="4"/>
</dbReference>
<evidence type="ECO:0000256" key="10">
    <source>
        <dbReference type="SAM" id="MobiDB-lite"/>
    </source>
</evidence>
<dbReference type="CDD" id="cd03868">
    <property type="entry name" value="M14_CPD_I"/>
    <property type="match status" value="1"/>
</dbReference>
<keyword evidence="14" id="KW-1185">Reference proteome</keyword>
<evidence type="ECO:0000256" key="7">
    <source>
        <dbReference type="ARBA" id="ARBA00022833"/>
    </source>
</evidence>
<keyword evidence="8" id="KW-0325">Glycoprotein</keyword>
<evidence type="ECO:0000256" key="1">
    <source>
        <dbReference type="ARBA" id="ARBA00001947"/>
    </source>
</evidence>
<evidence type="ECO:0000256" key="5">
    <source>
        <dbReference type="ARBA" id="ARBA00022723"/>
    </source>
</evidence>
<reference evidence="13 14" key="1">
    <citation type="submission" date="2021-06" db="EMBL/GenBank/DDBJ databases">
        <title>Caerostris extrusa draft genome.</title>
        <authorList>
            <person name="Kono N."/>
            <person name="Arakawa K."/>
        </authorList>
    </citation>
    <scope>NUCLEOTIDE SEQUENCE [LARGE SCALE GENOMIC DNA]</scope>
</reference>
<comment type="caution">
    <text evidence="9">Lacks conserved residue(s) required for the propagation of feature annotation.</text>
</comment>